<evidence type="ECO:0000256" key="5">
    <source>
        <dbReference type="ARBA" id="ARBA00023274"/>
    </source>
</evidence>
<evidence type="ECO:0000256" key="4">
    <source>
        <dbReference type="ARBA" id="ARBA00022980"/>
    </source>
</evidence>
<dbReference type="GO" id="GO:0015934">
    <property type="term" value="C:large ribosomal subunit"/>
    <property type="evidence" value="ECO:0007669"/>
    <property type="project" value="InterPro"/>
</dbReference>
<dbReference type="Pfam" id="PF00181">
    <property type="entry name" value="Ribosomal_L2_N"/>
    <property type="match status" value="1"/>
</dbReference>
<dbReference type="NCBIfam" id="TIGR01171">
    <property type="entry name" value="rplB_bact"/>
    <property type="match status" value="1"/>
</dbReference>
<dbReference type="SUPFAM" id="SSF50249">
    <property type="entry name" value="Nucleic acid-binding proteins"/>
    <property type="match status" value="1"/>
</dbReference>
<evidence type="ECO:0000256" key="3">
    <source>
        <dbReference type="ARBA" id="ARBA00022884"/>
    </source>
</evidence>
<keyword evidence="4 7" id="KW-0689">Ribosomal protein</keyword>
<evidence type="ECO:0000256" key="6">
    <source>
        <dbReference type="ARBA" id="ARBA00035242"/>
    </source>
</evidence>
<dbReference type="InterPro" id="IPR005880">
    <property type="entry name" value="Ribosomal_uL2_bac/org-type"/>
</dbReference>
<evidence type="ECO:0000259" key="9">
    <source>
        <dbReference type="SMART" id="SM01382"/>
    </source>
</evidence>
<dbReference type="Proteomes" id="UP000539372">
    <property type="component" value="Unassembled WGS sequence"/>
</dbReference>
<dbReference type="Gene3D" id="4.10.950.10">
    <property type="entry name" value="Ribosomal protein L2, domain 3"/>
    <property type="match status" value="1"/>
</dbReference>
<proteinExistence type="inferred from homology"/>
<gene>
    <name evidence="7 11" type="primary">rplB</name>
    <name evidence="11" type="ORF">HH303_18960</name>
</gene>
<accession>A0A7Y0E3J7</accession>
<dbReference type="PANTHER" id="PTHR13691">
    <property type="entry name" value="RIBOSOMAL PROTEIN L2"/>
    <property type="match status" value="1"/>
</dbReference>
<name>A0A7Y0E3J7_9PROT</name>
<evidence type="ECO:0000256" key="2">
    <source>
        <dbReference type="ARBA" id="ARBA00022730"/>
    </source>
</evidence>
<dbReference type="RefSeq" id="WP_169626977.1">
    <property type="nucleotide sequence ID" value="NZ_JABBNT010000007.1"/>
</dbReference>
<dbReference type="FunFam" id="4.10.950.10:FF:000001">
    <property type="entry name" value="50S ribosomal protein L2"/>
    <property type="match status" value="1"/>
</dbReference>
<dbReference type="SMART" id="SM01383">
    <property type="entry name" value="Ribosomal_L2"/>
    <property type="match status" value="1"/>
</dbReference>
<dbReference type="Gene3D" id="2.30.30.30">
    <property type="match status" value="1"/>
</dbReference>
<dbReference type="AlphaFoldDB" id="A0A7Y0E3J7"/>
<dbReference type="FunFam" id="2.40.50.140:FF:000003">
    <property type="entry name" value="50S ribosomal protein L2"/>
    <property type="match status" value="1"/>
</dbReference>
<reference evidence="11 12" key="1">
    <citation type="submission" date="2020-04" db="EMBL/GenBank/DDBJ databases">
        <title>Rhodospirillaceae bacterium KN72 isolated from deep sea.</title>
        <authorList>
            <person name="Zhang D.-C."/>
        </authorList>
    </citation>
    <scope>NUCLEOTIDE SEQUENCE [LARGE SCALE GENOMIC DNA]</scope>
    <source>
        <strain evidence="11 12">KN72</strain>
    </source>
</reference>
<keyword evidence="5 7" id="KW-0687">Ribonucleoprotein</keyword>
<evidence type="ECO:0000259" key="10">
    <source>
        <dbReference type="SMART" id="SM01383"/>
    </source>
</evidence>
<dbReference type="HAMAP" id="MF_01320_B">
    <property type="entry name" value="Ribosomal_uL2_B"/>
    <property type="match status" value="1"/>
</dbReference>
<protein>
    <recommendedName>
        <fullName evidence="6 7">Large ribosomal subunit protein uL2</fullName>
    </recommendedName>
</protein>
<evidence type="ECO:0000256" key="7">
    <source>
        <dbReference type="HAMAP-Rule" id="MF_01320"/>
    </source>
</evidence>
<dbReference type="InterPro" id="IPR022669">
    <property type="entry name" value="Ribosomal_uL2_C"/>
</dbReference>
<dbReference type="InterPro" id="IPR022666">
    <property type="entry name" value="Ribosomal_uL2_RNA-bd_dom"/>
</dbReference>
<feature type="domain" description="Large ribosomal subunit protein uL2 C-terminal" evidence="9">
    <location>
        <begin position="124"/>
        <end position="252"/>
    </location>
</feature>
<keyword evidence="3 7" id="KW-0694">RNA-binding</keyword>
<comment type="subunit">
    <text evidence="7">Part of the 50S ribosomal subunit. Forms a bridge to the 30S subunit in the 70S ribosome.</text>
</comment>
<dbReference type="PIRSF" id="PIRSF002158">
    <property type="entry name" value="Ribosomal_L2"/>
    <property type="match status" value="1"/>
</dbReference>
<comment type="function">
    <text evidence="7">One of the primary rRNA binding proteins. Required for association of the 30S and 50S subunits to form the 70S ribosome, for tRNA binding and peptide bond formation. It has been suggested to have peptidyltransferase activity; this is somewhat controversial. Makes several contacts with the 16S rRNA in the 70S ribosome.</text>
</comment>
<dbReference type="InterPro" id="IPR022671">
    <property type="entry name" value="Ribosomal_uL2_CS"/>
</dbReference>
<dbReference type="EMBL" id="JABBNT010000007">
    <property type="protein sequence ID" value="NMM46579.1"/>
    <property type="molecule type" value="Genomic_DNA"/>
</dbReference>
<keyword evidence="2 7" id="KW-0699">rRNA-binding</keyword>
<dbReference type="GO" id="GO:0002181">
    <property type="term" value="P:cytoplasmic translation"/>
    <property type="evidence" value="ECO:0007669"/>
    <property type="project" value="TreeGrafter"/>
</dbReference>
<dbReference type="GO" id="GO:0003735">
    <property type="term" value="F:structural constituent of ribosome"/>
    <property type="evidence" value="ECO:0007669"/>
    <property type="project" value="InterPro"/>
</dbReference>
<comment type="caution">
    <text evidence="11">The sequence shown here is derived from an EMBL/GenBank/DDBJ whole genome shotgun (WGS) entry which is preliminary data.</text>
</comment>
<dbReference type="InterPro" id="IPR012340">
    <property type="entry name" value="NA-bd_OB-fold"/>
</dbReference>
<dbReference type="GO" id="GO:0016740">
    <property type="term" value="F:transferase activity"/>
    <property type="evidence" value="ECO:0007669"/>
    <property type="project" value="InterPro"/>
</dbReference>
<dbReference type="Pfam" id="PF03947">
    <property type="entry name" value="Ribosomal_L2_C"/>
    <property type="match status" value="1"/>
</dbReference>
<sequence length="276" mass="30194">MALKSYKPITPGQRGLVLVDRSDLHKGEPVKALTEGLTKKGGRNNTGRITQRRRGGGAKRRYRVVDFKRAKWDVSATVERLEYDPNRTAFIALITYDDGEQAYILAPQRLKAGDKVIAGKKVDVKPGNSMPMANMPIGTIIHNVEMKPGKGGQIARSAGTYAQLVGRDQGYAQLKLSSGELRVVRAECVATVGAVSNPDQQNINLGKAGRNRHLGRRPSVRGVVMNPVDHPHGGGEGRTSGGRHPVSPWGKPTKGKRTRSNKSTDKYIIRRRHAKK</sequence>
<organism evidence="11 12">
    <name type="scientific">Pacificispira spongiicola</name>
    <dbReference type="NCBI Taxonomy" id="2729598"/>
    <lineage>
        <taxon>Bacteria</taxon>
        <taxon>Pseudomonadati</taxon>
        <taxon>Pseudomonadota</taxon>
        <taxon>Alphaproteobacteria</taxon>
        <taxon>Rhodospirillales</taxon>
        <taxon>Rhodospirillaceae</taxon>
        <taxon>Pacificispira</taxon>
    </lineage>
</organism>
<evidence type="ECO:0000256" key="8">
    <source>
        <dbReference type="SAM" id="MobiDB-lite"/>
    </source>
</evidence>
<dbReference type="GO" id="GO:0019843">
    <property type="term" value="F:rRNA binding"/>
    <property type="evidence" value="ECO:0007669"/>
    <property type="project" value="UniProtKB-UniRule"/>
</dbReference>
<evidence type="ECO:0000313" key="11">
    <source>
        <dbReference type="EMBL" id="NMM46579.1"/>
    </source>
</evidence>
<feature type="region of interest" description="Disordered" evidence="8">
    <location>
        <begin position="37"/>
        <end position="56"/>
    </location>
</feature>
<feature type="region of interest" description="Disordered" evidence="8">
    <location>
        <begin position="206"/>
        <end position="276"/>
    </location>
</feature>
<evidence type="ECO:0000256" key="1">
    <source>
        <dbReference type="ARBA" id="ARBA00005636"/>
    </source>
</evidence>
<evidence type="ECO:0000313" key="12">
    <source>
        <dbReference type="Proteomes" id="UP000539372"/>
    </source>
</evidence>
<dbReference type="SUPFAM" id="SSF50104">
    <property type="entry name" value="Translation proteins SH3-like domain"/>
    <property type="match status" value="1"/>
</dbReference>
<dbReference type="InterPro" id="IPR008991">
    <property type="entry name" value="Translation_prot_SH3-like_sf"/>
</dbReference>
<dbReference type="InterPro" id="IPR014722">
    <property type="entry name" value="Rib_uL2_dom2"/>
</dbReference>
<dbReference type="InterPro" id="IPR002171">
    <property type="entry name" value="Ribosomal_uL2"/>
</dbReference>
<dbReference type="InterPro" id="IPR014726">
    <property type="entry name" value="Ribosomal_uL2_dom3"/>
</dbReference>
<keyword evidence="12" id="KW-1185">Reference proteome</keyword>
<dbReference type="PANTHER" id="PTHR13691:SF5">
    <property type="entry name" value="LARGE RIBOSOMAL SUBUNIT PROTEIN UL2M"/>
    <property type="match status" value="1"/>
</dbReference>
<dbReference type="FunFam" id="2.30.30.30:FF:000001">
    <property type="entry name" value="50S ribosomal protein L2"/>
    <property type="match status" value="1"/>
</dbReference>
<feature type="domain" description="Large ribosomal subunit protein uL2 RNA-binding" evidence="10">
    <location>
        <begin position="42"/>
        <end position="118"/>
    </location>
</feature>
<dbReference type="SMART" id="SM01382">
    <property type="entry name" value="Ribosomal_L2_C"/>
    <property type="match status" value="1"/>
</dbReference>
<feature type="compositionally biased region" description="Basic residues" evidence="8">
    <location>
        <begin position="209"/>
        <end position="219"/>
    </location>
</feature>
<dbReference type="Gene3D" id="2.40.50.140">
    <property type="entry name" value="Nucleic acid-binding proteins"/>
    <property type="match status" value="1"/>
</dbReference>
<comment type="similarity">
    <text evidence="1 7">Belongs to the universal ribosomal protein uL2 family.</text>
</comment>
<dbReference type="PROSITE" id="PS00467">
    <property type="entry name" value="RIBOSOMAL_L2"/>
    <property type="match status" value="1"/>
</dbReference>